<evidence type="ECO:0000313" key="4">
    <source>
        <dbReference type="Proteomes" id="UP000824058"/>
    </source>
</evidence>
<evidence type="ECO:0000256" key="2">
    <source>
        <dbReference type="SAM" id="Phobius"/>
    </source>
</evidence>
<dbReference type="Gene3D" id="3.10.450.540">
    <property type="match status" value="1"/>
</dbReference>
<keyword evidence="2" id="KW-1133">Transmembrane helix</keyword>
<protein>
    <submittedName>
        <fullName evidence="3">Conjugal transfer protein</fullName>
    </submittedName>
</protein>
<reference evidence="3" key="1">
    <citation type="journal article" date="2021" name="PeerJ">
        <title>Extensive microbial diversity within the chicken gut microbiome revealed by metagenomics and culture.</title>
        <authorList>
            <person name="Gilroy R."/>
            <person name="Ravi A."/>
            <person name="Getino M."/>
            <person name="Pursley I."/>
            <person name="Horton D.L."/>
            <person name="Alikhan N.F."/>
            <person name="Baker D."/>
            <person name="Gharbi K."/>
            <person name="Hall N."/>
            <person name="Watson M."/>
            <person name="Adriaenssens E.M."/>
            <person name="Foster-Nyarko E."/>
            <person name="Jarju S."/>
            <person name="Secka A."/>
            <person name="Antonio M."/>
            <person name="Oren A."/>
            <person name="Chaudhuri R.R."/>
            <person name="La Ragione R."/>
            <person name="Hildebrand F."/>
            <person name="Pallen M.J."/>
        </authorList>
    </citation>
    <scope>NUCLEOTIDE SEQUENCE</scope>
    <source>
        <strain evidence="3">ChiBcolR9-63</strain>
    </source>
</reference>
<name>A0A9D2JUB6_9STRE</name>
<dbReference type="InterPro" id="IPR024735">
    <property type="entry name" value="TcpC"/>
</dbReference>
<feature type="compositionally biased region" description="Basic and acidic residues" evidence="1">
    <location>
        <begin position="18"/>
        <end position="37"/>
    </location>
</feature>
<dbReference type="Proteomes" id="UP000824058">
    <property type="component" value="Unassembled WGS sequence"/>
</dbReference>
<dbReference type="AlphaFoldDB" id="A0A9D2JUB6"/>
<dbReference type="Pfam" id="PF12642">
    <property type="entry name" value="TpcC"/>
    <property type="match status" value="1"/>
</dbReference>
<gene>
    <name evidence="3" type="ORF">H9965_00635</name>
</gene>
<keyword evidence="2" id="KW-0812">Transmembrane</keyword>
<reference evidence="3" key="2">
    <citation type="submission" date="2021-04" db="EMBL/GenBank/DDBJ databases">
        <authorList>
            <person name="Gilroy R."/>
        </authorList>
    </citation>
    <scope>NUCLEOTIDE SEQUENCE</scope>
    <source>
        <strain evidence="3">ChiBcolR9-63</strain>
    </source>
</reference>
<organism evidence="3 4">
    <name type="scientific">Candidatus Streptococcus faecavium</name>
    <dbReference type="NCBI Taxonomy" id="2838763"/>
    <lineage>
        <taxon>Bacteria</taxon>
        <taxon>Bacillati</taxon>
        <taxon>Bacillota</taxon>
        <taxon>Bacilli</taxon>
        <taxon>Lactobacillales</taxon>
        <taxon>Streptococcaceae</taxon>
        <taxon>Streptococcus</taxon>
    </lineage>
</organism>
<proteinExistence type="predicted"/>
<accession>A0A9D2JUB6</accession>
<evidence type="ECO:0000256" key="1">
    <source>
        <dbReference type="SAM" id="MobiDB-lite"/>
    </source>
</evidence>
<sequence>MSKAKFNPSAMKESANYKQEKKKQANKERQQRFKKKAPEDTIERVEIINNRNVRFSKRGFQNIYSWCFFGLFFVMVIIAIMTFGRMDTIAGIAIQKNIRPEMIIQQVDEKQTKKDQLIYQGAELIDRLYTVSGATINDWQQQLKPYLADGLAAQELLSVTNTEELKVSNIQFVSMAQDTTNQEVYHLTYAFDWLVGQETHGMVVNLKISYDKGIVLLERPRLSPRNLKKPSKRPLYQPKASYPKGIEVSTEDQRKIEKFLQQFFRLYVSNDENLSLISDLSGIGQATFRQMMLEKVVQTEKGDFVAYGSYDFTFEQSESQVKNIFKITIKPTKDSYFVQKLEE</sequence>
<keyword evidence="2" id="KW-0472">Membrane</keyword>
<feature type="transmembrane region" description="Helical" evidence="2">
    <location>
        <begin position="63"/>
        <end position="84"/>
    </location>
</feature>
<comment type="caution">
    <text evidence="3">The sequence shown here is derived from an EMBL/GenBank/DDBJ whole genome shotgun (WGS) entry which is preliminary data.</text>
</comment>
<feature type="region of interest" description="Disordered" evidence="1">
    <location>
        <begin position="1"/>
        <end position="37"/>
    </location>
</feature>
<evidence type="ECO:0000313" key="3">
    <source>
        <dbReference type="EMBL" id="HIZ66983.1"/>
    </source>
</evidence>
<dbReference type="EMBL" id="DXBD01000006">
    <property type="protein sequence ID" value="HIZ66983.1"/>
    <property type="molecule type" value="Genomic_DNA"/>
</dbReference>